<comment type="subcellular location">
    <subcellularLocation>
        <location evidence="1">Secreted</location>
    </subcellularLocation>
</comment>
<comment type="similarity">
    <text evidence="2">Belongs to the peptidase A1 family.</text>
</comment>
<dbReference type="GO" id="GO:0004190">
    <property type="term" value="F:aspartic-type endopeptidase activity"/>
    <property type="evidence" value="ECO:0007669"/>
    <property type="project" value="UniProtKB-KW"/>
</dbReference>
<dbReference type="InterPro" id="IPR001969">
    <property type="entry name" value="Aspartic_peptidase_AS"/>
</dbReference>
<evidence type="ECO:0000259" key="9">
    <source>
        <dbReference type="PROSITE" id="PS51767"/>
    </source>
</evidence>
<dbReference type="Pfam" id="PF14541">
    <property type="entry name" value="TAXi_C"/>
    <property type="match status" value="1"/>
</dbReference>
<evidence type="ECO:0000256" key="2">
    <source>
        <dbReference type="ARBA" id="ARBA00007447"/>
    </source>
</evidence>
<dbReference type="EMBL" id="GHES01046669">
    <property type="protein sequence ID" value="MPA77228.1"/>
    <property type="molecule type" value="Transcribed_RNA"/>
</dbReference>
<dbReference type="InterPro" id="IPR032799">
    <property type="entry name" value="TAXi_C"/>
</dbReference>
<dbReference type="SUPFAM" id="SSF50630">
    <property type="entry name" value="Acid proteases"/>
    <property type="match status" value="1"/>
</dbReference>
<evidence type="ECO:0000256" key="5">
    <source>
        <dbReference type="ARBA" id="ARBA00022729"/>
    </source>
</evidence>
<dbReference type="Gene3D" id="2.40.70.10">
    <property type="entry name" value="Acid Proteases"/>
    <property type="match status" value="2"/>
</dbReference>
<keyword evidence="7" id="KW-0378">Hydrolase</keyword>
<reference evidence="10" key="1">
    <citation type="submission" date="2019-08" db="EMBL/GenBank/DDBJ databases">
        <title>Reference gene set and small RNA set construction with multiple tissues from Davidia involucrata Baill.</title>
        <authorList>
            <person name="Yang H."/>
            <person name="Zhou C."/>
            <person name="Li G."/>
            <person name="Wang J."/>
            <person name="Gao P."/>
            <person name="Wang M."/>
            <person name="Wang R."/>
            <person name="Zhao Y."/>
        </authorList>
    </citation>
    <scope>NUCLEOTIDE SEQUENCE</scope>
    <source>
        <tissue evidence="10">Mixed with DoveR01_LX</tissue>
    </source>
</reference>
<dbReference type="PANTHER" id="PTHR47967:SF128">
    <property type="entry name" value="ASPARTIC PROTEINASE CDR1-LIKE"/>
    <property type="match status" value="1"/>
</dbReference>
<keyword evidence="3" id="KW-0964">Secreted</keyword>
<keyword evidence="8" id="KW-0325">Glycoprotein</keyword>
<dbReference type="InterPro" id="IPR021109">
    <property type="entry name" value="Peptidase_aspartic_dom_sf"/>
</dbReference>
<evidence type="ECO:0000256" key="6">
    <source>
        <dbReference type="ARBA" id="ARBA00022750"/>
    </source>
</evidence>
<sequence length="449" mass="49241">MDQCFIVLVFSHQIPISYLKVEAKVLGGFSIELIHRDSQLSPFYNHSATLGELARNDALRSIARVNQLFRRPSSSKYIVDENKVVESVTIPSGGGGDYLMKLSIGSPPVEVLAIADTGSDLVWVQCQPCDQCYPQDRPLFDPVKSSTFKELSCDSESCGALSSYNECGNTKNECQYSIIYGDKSYSKGVLATDIFTFDSTEGQVAAIQNTIFGCGYNNHGTFDSHGSGLVGLGGGPLSLVSRLAADQIEPKFSYCLLPWTIKDYYTSSVSKLTFGQNAVISGSREGVVSTPLISKDPPTFYYLTLEGANVGGKKIENNATEGNIIIDSGTTLTLLETNFYNDLEAEVKEVVGLYPVLEPPQGYNLCYNKTSFRSVPEMTIVFHFTGADLSLKTLNTFRDLDYVTCFTMVPTTLNHGLSIFGNWAQMNFLVEYDPTKKQVSFAAANCTQY</sequence>
<evidence type="ECO:0000313" key="10">
    <source>
        <dbReference type="EMBL" id="MPA77228.1"/>
    </source>
</evidence>
<gene>
    <name evidence="10" type="ORF">Din_046669</name>
</gene>
<dbReference type="InterPro" id="IPR034161">
    <property type="entry name" value="Pepsin-like_plant"/>
</dbReference>
<dbReference type="FunFam" id="2.40.70.10:FF:000050">
    <property type="entry name" value="Aspartic proteinase CDR1"/>
    <property type="match status" value="1"/>
</dbReference>
<evidence type="ECO:0000256" key="8">
    <source>
        <dbReference type="ARBA" id="ARBA00023180"/>
    </source>
</evidence>
<dbReference type="AlphaFoldDB" id="A0A5B7C8C9"/>
<dbReference type="PROSITE" id="PS51767">
    <property type="entry name" value="PEPTIDASE_A1"/>
    <property type="match status" value="1"/>
</dbReference>
<dbReference type="GO" id="GO:0005576">
    <property type="term" value="C:extracellular region"/>
    <property type="evidence" value="ECO:0007669"/>
    <property type="project" value="UniProtKB-SubCell"/>
</dbReference>
<dbReference type="CDD" id="cd05476">
    <property type="entry name" value="pepsin_A_like_plant"/>
    <property type="match status" value="1"/>
</dbReference>
<dbReference type="InterPro" id="IPR051708">
    <property type="entry name" value="Plant_Aspart_Prot_A1"/>
</dbReference>
<evidence type="ECO:0000256" key="3">
    <source>
        <dbReference type="ARBA" id="ARBA00022525"/>
    </source>
</evidence>
<keyword evidence="4" id="KW-0645">Protease</keyword>
<evidence type="ECO:0000256" key="7">
    <source>
        <dbReference type="ARBA" id="ARBA00022801"/>
    </source>
</evidence>
<dbReference type="Pfam" id="PF14543">
    <property type="entry name" value="TAXi_N"/>
    <property type="match status" value="1"/>
</dbReference>
<feature type="domain" description="Peptidase A1" evidence="9">
    <location>
        <begin position="98"/>
        <end position="442"/>
    </location>
</feature>
<name>A0A5B7C8C9_DAVIN</name>
<dbReference type="PROSITE" id="PS00141">
    <property type="entry name" value="ASP_PROTEASE"/>
    <property type="match status" value="2"/>
</dbReference>
<dbReference type="GO" id="GO:0006508">
    <property type="term" value="P:proteolysis"/>
    <property type="evidence" value="ECO:0007669"/>
    <property type="project" value="UniProtKB-KW"/>
</dbReference>
<keyword evidence="5" id="KW-0732">Signal</keyword>
<evidence type="ECO:0000256" key="1">
    <source>
        <dbReference type="ARBA" id="ARBA00004613"/>
    </source>
</evidence>
<evidence type="ECO:0000256" key="4">
    <source>
        <dbReference type="ARBA" id="ARBA00022670"/>
    </source>
</evidence>
<dbReference type="PANTHER" id="PTHR47967">
    <property type="entry name" value="OS07G0603500 PROTEIN-RELATED"/>
    <property type="match status" value="1"/>
</dbReference>
<dbReference type="InterPro" id="IPR032861">
    <property type="entry name" value="TAXi_N"/>
</dbReference>
<dbReference type="FunFam" id="2.40.70.10:FF:000016">
    <property type="entry name" value="Probable aspartic protease At2g35615"/>
    <property type="match status" value="1"/>
</dbReference>
<protein>
    <submittedName>
        <fullName evidence="10">Putative aspartic proteinase CDR1-like isoform X2</fullName>
    </submittedName>
</protein>
<proteinExistence type="inferred from homology"/>
<organism evidence="10">
    <name type="scientific">Davidia involucrata</name>
    <name type="common">Dove tree</name>
    <dbReference type="NCBI Taxonomy" id="16924"/>
    <lineage>
        <taxon>Eukaryota</taxon>
        <taxon>Viridiplantae</taxon>
        <taxon>Streptophyta</taxon>
        <taxon>Embryophyta</taxon>
        <taxon>Tracheophyta</taxon>
        <taxon>Spermatophyta</taxon>
        <taxon>Magnoliopsida</taxon>
        <taxon>eudicotyledons</taxon>
        <taxon>Gunneridae</taxon>
        <taxon>Pentapetalae</taxon>
        <taxon>asterids</taxon>
        <taxon>Cornales</taxon>
        <taxon>Nyssaceae</taxon>
        <taxon>Davidia</taxon>
    </lineage>
</organism>
<accession>A0A5B7C8C9</accession>
<dbReference type="InterPro" id="IPR033121">
    <property type="entry name" value="PEPTIDASE_A1"/>
</dbReference>
<keyword evidence="6" id="KW-0064">Aspartyl protease</keyword>